<dbReference type="EMBL" id="BMTF01000021">
    <property type="protein sequence ID" value="GGV92251.1"/>
    <property type="molecule type" value="Genomic_DNA"/>
</dbReference>
<sequence>MLDRPTAWPISRIEGGYPRRCTESRITSITRRCRSVSPELSARIPGGRPGKERAGRAGSGPSMFVTESFMACTGSKRLWERSWAVMVALSAVVVTSAPLEWSP</sequence>
<evidence type="ECO:0000256" key="1">
    <source>
        <dbReference type="SAM" id="MobiDB-lite"/>
    </source>
</evidence>
<dbReference type="Proteomes" id="UP000660675">
    <property type="component" value="Unassembled WGS sequence"/>
</dbReference>
<reference evidence="3" key="1">
    <citation type="journal article" date="2019" name="Int. J. Syst. Evol. Microbiol.">
        <title>The Global Catalogue of Microorganisms (GCM) 10K type strain sequencing project: providing services to taxonomists for standard genome sequencing and annotation.</title>
        <authorList>
            <consortium name="The Broad Institute Genomics Platform"/>
            <consortium name="The Broad Institute Genome Sequencing Center for Infectious Disease"/>
            <person name="Wu L."/>
            <person name="Ma J."/>
        </authorList>
    </citation>
    <scope>NUCLEOTIDE SEQUENCE [LARGE SCALE GENOMIC DNA]</scope>
    <source>
        <strain evidence="3">JCM 4376</strain>
    </source>
</reference>
<protein>
    <submittedName>
        <fullName evidence="2">Uncharacterized protein</fullName>
    </submittedName>
</protein>
<proteinExistence type="predicted"/>
<gene>
    <name evidence="2" type="ORF">GCM10015535_52930</name>
</gene>
<evidence type="ECO:0000313" key="2">
    <source>
        <dbReference type="EMBL" id="GGV92251.1"/>
    </source>
</evidence>
<keyword evidence="3" id="KW-1185">Reference proteome</keyword>
<feature type="region of interest" description="Disordered" evidence="1">
    <location>
        <begin position="37"/>
        <end position="60"/>
    </location>
</feature>
<comment type="caution">
    <text evidence="2">The sequence shown here is derived from an EMBL/GenBank/DDBJ whole genome shotgun (WGS) entry which is preliminary data.</text>
</comment>
<evidence type="ECO:0000313" key="3">
    <source>
        <dbReference type="Proteomes" id="UP000660675"/>
    </source>
</evidence>
<accession>A0ABQ2W870</accession>
<name>A0ABQ2W870_9ACTN</name>
<organism evidence="2 3">
    <name type="scientific">Streptomyces gelaticus</name>
    <dbReference type="NCBI Taxonomy" id="285446"/>
    <lineage>
        <taxon>Bacteria</taxon>
        <taxon>Bacillati</taxon>
        <taxon>Actinomycetota</taxon>
        <taxon>Actinomycetes</taxon>
        <taxon>Kitasatosporales</taxon>
        <taxon>Streptomycetaceae</taxon>
        <taxon>Streptomyces</taxon>
    </lineage>
</organism>